<dbReference type="InterPro" id="IPR000683">
    <property type="entry name" value="Gfo/Idh/MocA-like_OxRdtase_N"/>
</dbReference>
<dbReference type="Pfam" id="PF22725">
    <property type="entry name" value="GFO_IDH_MocA_C3"/>
    <property type="match status" value="1"/>
</dbReference>
<dbReference type="Proteomes" id="UP000214975">
    <property type="component" value="Chromosome"/>
</dbReference>
<evidence type="ECO:0000259" key="2">
    <source>
        <dbReference type="Pfam" id="PF22725"/>
    </source>
</evidence>
<gene>
    <name evidence="3" type="ORF">Thert_02286</name>
</gene>
<dbReference type="SUPFAM" id="SSF55347">
    <property type="entry name" value="Glyceraldehyde-3-phosphate dehydrogenase-like, C-terminal domain"/>
    <property type="match status" value="1"/>
</dbReference>
<sequence length="347" mass="38849">MPIKLGIIGYGGMGMWHHKNAPKVKGVDVVATYDIDAYQVDVAKKAGLRGYHKLDEFLKDEEINTVLIATPNNVHKDLAVASANAGKNVIVEKPVAMSMKEIDEIIEAAEKNNVVFTVHQNRRWDKDFNKVKKAVELGMIGDVYTIESRVHGAGGLIYGWRNKKECGGGMLLDWGVHLIDQILYMIPNKVVRVYAELFSVLNKDVDDYFKLLMKFDNGLSAQIEVGTFCLKPLPRWFVGGNKGTLVVDDFEGHGEVVKLNKLADKFDAEIVETTAGPTRTFAPRPEEVKDHFELPDVNSEWIEFYANVRDTIEGKAELIVKPDEVKRVYSIIEAAFKSNQLGKAVEL</sequence>
<accession>A0A223I0X1</accession>
<dbReference type="InterPro" id="IPR036291">
    <property type="entry name" value="NAD(P)-bd_dom_sf"/>
</dbReference>
<reference evidence="3 4" key="1">
    <citation type="submission" date="2016-08" db="EMBL/GenBank/DDBJ databases">
        <title>A novel genetic cassette of butanologenic Thermoanaerobacterium thermosaccharolyticum that directly convert cellulose to butanol.</title>
        <authorList>
            <person name="Li T."/>
            <person name="He J."/>
        </authorList>
    </citation>
    <scope>NUCLEOTIDE SEQUENCE [LARGE SCALE GENOMIC DNA]</scope>
    <source>
        <strain evidence="3 4">TG57</strain>
    </source>
</reference>
<evidence type="ECO:0000313" key="3">
    <source>
        <dbReference type="EMBL" id="AST58204.1"/>
    </source>
</evidence>
<feature type="domain" description="GFO/IDH/MocA-like oxidoreductase" evidence="2">
    <location>
        <begin position="128"/>
        <end position="245"/>
    </location>
</feature>
<dbReference type="Gene3D" id="3.30.360.10">
    <property type="entry name" value="Dihydrodipicolinate Reductase, domain 2"/>
    <property type="match status" value="1"/>
</dbReference>
<evidence type="ECO:0000313" key="4">
    <source>
        <dbReference type="Proteomes" id="UP000214975"/>
    </source>
</evidence>
<proteinExistence type="predicted"/>
<name>A0A223I0X1_THETR</name>
<feature type="domain" description="Gfo/Idh/MocA-like oxidoreductase N-terminal" evidence="1">
    <location>
        <begin position="3"/>
        <end position="119"/>
    </location>
</feature>
<dbReference type="Pfam" id="PF01408">
    <property type="entry name" value="GFO_IDH_MocA"/>
    <property type="match status" value="1"/>
</dbReference>
<dbReference type="Gene3D" id="3.40.50.720">
    <property type="entry name" value="NAD(P)-binding Rossmann-like Domain"/>
    <property type="match status" value="1"/>
</dbReference>
<dbReference type="PANTHER" id="PTHR43708">
    <property type="entry name" value="CONSERVED EXPRESSED OXIDOREDUCTASE (EUROFUNG)"/>
    <property type="match status" value="1"/>
</dbReference>
<evidence type="ECO:0000259" key="1">
    <source>
        <dbReference type="Pfam" id="PF01408"/>
    </source>
</evidence>
<dbReference type="SUPFAM" id="SSF51735">
    <property type="entry name" value="NAD(P)-binding Rossmann-fold domains"/>
    <property type="match status" value="1"/>
</dbReference>
<dbReference type="PANTHER" id="PTHR43708:SF8">
    <property type="entry name" value="OXIDOREDUCTASE"/>
    <property type="match status" value="1"/>
</dbReference>
<dbReference type="RefSeq" id="WP_094397610.1">
    <property type="nucleotide sequence ID" value="NZ_CP016893.1"/>
</dbReference>
<dbReference type="EMBL" id="CP016893">
    <property type="protein sequence ID" value="AST58204.1"/>
    <property type="molecule type" value="Genomic_DNA"/>
</dbReference>
<dbReference type="AlphaFoldDB" id="A0A223I0X1"/>
<dbReference type="GO" id="GO:0000166">
    <property type="term" value="F:nucleotide binding"/>
    <property type="evidence" value="ECO:0007669"/>
    <property type="project" value="InterPro"/>
</dbReference>
<protein>
    <submittedName>
        <fullName evidence="3">Oxidoreductase</fullName>
    </submittedName>
</protein>
<dbReference type="InterPro" id="IPR055170">
    <property type="entry name" value="GFO_IDH_MocA-like_dom"/>
</dbReference>
<organism evidence="3 4">
    <name type="scientific">Thermoanaerobacterium thermosaccharolyticum</name>
    <name type="common">Clostridium thermosaccharolyticum</name>
    <dbReference type="NCBI Taxonomy" id="1517"/>
    <lineage>
        <taxon>Bacteria</taxon>
        <taxon>Bacillati</taxon>
        <taxon>Bacillota</taxon>
        <taxon>Clostridia</taxon>
        <taxon>Thermoanaerobacterales</taxon>
        <taxon>Thermoanaerobacteraceae</taxon>
        <taxon>Thermoanaerobacterium</taxon>
    </lineage>
</organism>
<dbReference type="InterPro" id="IPR051317">
    <property type="entry name" value="Gfo/Idh/MocA_oxidoreduct"/>
</dbReference>